<keyword evidence="6" id="KW-1185">Reference proteome</keyword>
<feature type="repeat" description="ANK" evidence="3">
    <location>
        <begin position="256"/>
        <end position="288"/>
    </location>
</feature>
<dbReference type="PROSITE" id="PS50297">
    <property type="entry name" value="ANK_REP_REGION"/>
    <property type="match status" value="5"/>
</dbReference>
<evidence type="ECO:0000256" key="1">
    <source>
        <dbReference type="ARBA" id="ARBA00022737"/>
    </source>
</evidence>
<proteinExistence type="predicted"/>
<dbReference type="Pfam" id="PF12796">
    <property type="entry name" value="Ank_2"/>
    <property type="match status" value="3"/>
</dbReference>
<dbReference type="InterPro" id="IPR000535">
    <property type="entry name" value="MSP_dom"/>
</dbReference>
<dbReference type="PRINTS" id="PR01415">
    <property type="entry name" value="ANKYRIN"/>
</dbReference>
<accession>A0A5J5C7W2</accession>
<dbReference type="InterPro" id="IPR002110">
    <property type="entry name" value="Ankyrin_rpt"/>
</dbReference>
<reference evidence="5 6" key="1">
    <citation type="submission" date="2019-09" db="EMBL/GenBank/DDBJ databases">
        <title>A chromosome-level genome assembly of the Chinese tupelo Nyssa sinensis.</title>
        <authorList>
            <person name="Yang X."/>
            <person name="Kang M."/>
            <person name="Yang Y."/>
            <person name="Xiong H."/>
            <person name="Wang M."/>
            <person name="Zhang Z."/>
            <person name="Wang Z."/>
            <person name="Wu H."/>
            <person name="Ma T."/>
            <person name="Liu J."/>
            <person name="Xi Z."/>
        </authorList>
    </citation>
    <scope>NUCLEOTIDE SEQUENCE [LARGE SCALE GENOMIC DNA]</scope>
    <source>
        <strain evidence="5">J267</strain>
        <tissue evidence="5">Leaf</tissue>
    </source>
</reference>
<sequence>MDKLVKPNVKEVNLNFTAVQKCTATFSLSNLMHTMSVAVSLTTTNPSLFSFSQPFSIIPPLSTLPFTLSLSQLSDHPPLSTPPDAILVRSSMLPTGKAHQEDLRRLFSRPGRHVFRDATISISLVGPHVIESLISPPPKNLDTAFLVSRAIAWCDEPQLTSLLRSATVSGNSYITSALIDAGADLNNRDSEGQSVMTLAVRSGNIDVVQVLIDSGCTVDNSIDRLLHVAAAMDRVDLMETLCLGFGDIDVNSVDSHGRTAIHVAAIHGLIEVLQFLVSVGADSDFADCYGWTPLHFAAFEGHVETVEFLLKCSTFVKYAVTKDGKTAFALAVEKGHSHLYDILQLGDVLHRAARRDDVDGMKSCIAEGAKVNSRDQNGWTPLHRAAFKGWIESVKLLLNHGAQVNLVDDTGYTPLHRAVDAGHVQVAVCLIAHGARANMKGLKDVVPFKLDCFKNHPSSHVTPPCQESSMRQWPLPFTVPFTVFGACPSHFHFILFIQHWLLMFT</sequence>
<dbReference type="AlphaFoldDB" id="A0A5J5C7W2"/>
<gene>
    <name evidence="5" type="ORF">F0562_002608</name>
</gene>
<evidence type="ECO:0000256" key="2">
    <source>
        <dbReference type="ARBA" id="ARBA00023043"/>
    </source>
</evidence>
<name>A0A5J5C7W2_9ASTE</name>
<dbReference type="InterPro" id="IPR008962">
    <property type="entry name" value="PapD-like_sf"/>
</dbReference>
<dbReference type="Gene3D" id="2.60.40.10">
    <property type="entry name" value="Immunoglobulins"/>
    <property type="match status" value="1"/>
</dbReference>
<dbReference type="Proteomes" id="UP000325577">
    <property type="component" value="Linkage Group LG0"/>
</dbReference>
<keyword evidence="1" id="KW-0677">Repeat</keyword>
<protein>
    <recommendedName>
        <fullName evidence="4">MSP domain-containing protein</fullName>
    </recommendedName>
</protein>
<dbReference type="OrthoDB" id="194358at2759"/>
<organism evidence="5 6">
    <name type="scientific">Nyssa sinensis</name>
    <dbReference type="NCBI Taxonomy" id="561372"/>
    <lineage>
        <taxon>Eukaryota</taxon>
        <taxon>Viridiplantae</taxon>
        <taxon>Streptophyta</taxon>
        <taxon>Embryophyta</taxon>
        <taxon>Tracheophyta</taxon>
        <taxon>Spermatophyta</taxon>
        <taxon>Magnoliopsida</taxon>
        <taxon>eudicotyledons</taxon>
        <taxon>Gunneridae</taxon>
        <taxon>Pentapetalae</taxon>
        <taxon>asterids</taxon>
        <taxon>Cornales</taxon>
        <taxon>Nyssaceae</taxon>
        <taxon>Nyssa</taxon>
    </lineage>
</organism>
<feature type="repeat" description="ANK" evidence="3">
    <location>
        <begin position="158"/>
        <end position="190"/>
    </location>
</feature>
<keyword evidence="2 3" id="KW-0040">ANK repeat</keyword>
<evidence type="ECO:0000256" key="3">
    <source>
        <dbReference type="PROSITE-ProRule" id="PRU00023"/>
    </source>
</evidence>
<feature type="repeat" description="ANK" evidence="3">
    <location>
        <begin position="289"/>
        <end position="311"/>
    </location>
</feature>
<dbReference type="Gene3D" id="1.25.40.20">
    <property type="entry name" value="Ankyrin repeat-containing domain"/>
    <property type="match status" value="4"/>
</dbReference>
<dbReference type="InterPro" id="IPR036770">
    <property type="entry name" value="Ankyrin_rpt-contain_sf"/>
</dbReference>
<dbReference type="SMART" id="SM00248">
    <property type="entry name" value="ANK"/>
    <property type="match status" value="8"/>
</dbReference>
<dbReference type="PROSITE" id="PS50088">
    <property type="entry name" value="ANK_REPEAT"/>
    <property type="match status" value="6"/>
</dbReference>
<dbReference type="SUPFAM" id="SSF48403">
    <property type="entry name" value="Ankyrin repeat"/>
    <property type="match status" value="1"/>
</dbReference>
<dbReference type="PROSITE" id="PS50202">
    <property type="entry name" value="MSP"/>
    <property type="match status" value="1"/>
</dbReference>
<feature type="repeat" description="ANK" evidence="3">
    <location>
        <begin position="191"/>
        <end position="223"/>
    </location>
</feature>
<dbReference type="PANTHER" id="PTHR24171:SF8">
    <property type="entry name" value="BRCA1-ASSOCIATED RING DOMAIN PROTEIN 1"/>
    <property type="match status" value="1"/>
</dbReference>
<dbReference type="PANTHER" id="PTHR24171">
    <property type="entry name" value="ANKYRIN REPEAT DOMAIN-CONTAINING PROTEIN 39-RELATED"/>
    <property type="match status" value="1"/>
</dbReference>
<feature type="repeat" description="ANK" evidence="3">
    <location>
        <begin position="410"/>
        <end position="442"/>
    </location>
</feature>
<dbReference type="InterPro" id="IPR013783">
    <property type="entry name" value="Ig-like_fold"/>
</dbReference>
<dbReference type="EMBL" id="CM018031">
    <property type="protein sequence ID" value="KAA8550924.1"/>
    <property type="molecule type" value="Genomic_DNA"/>
</dbReference>
<feature type="domain" description="MSP" evidence="4">
    <location>
        <begin position="2"/>
        <end position="125"/>
    </location>
</feature>
<evidence type="ECO:0000259" key="4">
    <source>
        <dbReference type="PROSITE" id="PS50202"/>
    </source>
</evidence>
<evidence type="ECO:0000313" key="5">
    <source>
        <dbReference type="EMBL" id="KAA8550924.1"/>
    </source>
</evidence>
<feature type="repeat" description="ANK" evidence="3">
    <location>
        <begin position="377"/>
        <end position="409"/>
    </location>
</feature>
<dbReference type="SUPFAM" id="SSF49354">
    <property type="entry name" value="PapD-like"/>
    <property type="match status" value="1"/>
</dbReference>
<evidence type="ECO:0000313" key="6">
    <source>
        <dbReference type="Proteomes" id="UP000325577"/>
    </source>
</evidence>